<dbReference type="InterPro" id="IPR011050">
    <property type="entry name" value="Pectin_lyase_fold/virulence"/>
</dbReference>
<dbReference type="AlphaFoldDB" id="A0A1E3W637"/>
<dbReference type="EMBL" id="LPWD01000429">
    <property type="protein sequence ID" value="ODS01298.1"/>
    <property type="molecule type" value="Genomic_DNA"/>
</dbReference>
<evidence type="ECO:0008006" key="3">
    <source>
        <dbReference type="Google" id="ProtNLM"/>
    </source>
</evidence>
<dbReference type="OrthoDB" id="9804931at2"/>
<name>A0A1E3W637_9HYPH</name>
<protein>
    <recommendedName>
        <fullName evidence="3">Autotransporter domain-containing protein</fullName>
    </recommendedName>
</protein>
<gene>
    <name evidence="1" type="ORF">AUC71_03230</name>
</gene>
<sequence length="532" mass="54021">MALVSGIGGGISGAWAETPDSVALPLSYKGSDAFPNLITVGVGGGAQGNVTFDVGSTGFYVLESVVGPDVTNTGIPFEYGYEDGTEFTGYVGETIVSFKTATGTVETETVRVGVIENFTCSGGGTSCMDDRVGVMGVRYYQYKLSEGETGVPTGLFNPLAFLPDNLASGYMVAATGPTPSIIVGLTANNIQGMPSTTLTSMNVNTPIEQFAPLAWELKSIEACFQVEGNAEQCDVTSFDTGESDAQFTAPPLPTGDLPAGTRITITIESVGITRTFVAGDTNWVDKFNVLASPEGEPPGFNSGAQFYNSYAIAYDYFSGRAYFSPITTWITGTYQPTSDADLGPSGAIALAGALVLPNGFSSTRPIFIGNDSTITSLGTTMLGGTLSGNAALTLTGPGLLTLAGKNLNTGPVHVTGGGTVYLDGSTPAPFTLSDGTLGGTGAVGALTALSGGLVAPGRSIGTLRVDGDVSLGAGSTYAAEIGSSGKSDRIVVGGSATINNAELLVLPDSAWTPGFGRYTVLTADGGVTGASR</sequence>
<comment type="caution">
    <text evidence="1">The sequence shown here is derived from an EMBL/GenBank/DDBJ whole genome shotgun (WGS) entry which is preliminary data.</text>
</comment>
<dbReference type="Proteomes" id="UP000095042">
    <property type="component" value="Unassembled WGS sequence"/>
</dbReference>
<proteinExistence type="predicted"/>
<evidence type="ECO:0000313" key="2">
    <source>
        <dbReference type="Proteomes" id="UP000095042"/>
    </source>
</evidence>
<accession>A0A1E3W637</accession>
<dbReference type="GO" id="GO:0019867">
    <property type="term" value="C:outer membrane"/>
    <property type="evidence" value="ECO:0007669"/>
    <property type="project" value="InterPro"/>
</dbReference>
<dbReference type="SUPFAM" id="SSF51126">
    <property type="entry name" value="Pectin lyase-like"/>
    <property type="match status" value="1"/>
</dbReference>
<organism evidence="1 2">
    <name type="scientific">Methyloceanibacter marginalis</name>
    <dbReference type="NCBI Taxonomy" id="1774971"/>
    <lineage>
        <taxon>Bacteria</taxon>
        <taxon>Pseudomonadati</taxon>
        <taxon>Pseudomonadota</taxon>
        <taxon>Alphaproteobacteria</taxon>
        <taxon>Hyphomicrobiales</taxon>
        <taxon>Hyphomicrobiaceae</taxon>
        <taxon>Methyloceanibacter</taxon>
    </lineage>
</organism>
<keyword evidence="2" id="KW-1185">Reference proteome</keyword>
<dbReference type="RefSeq" id="WP_069624879.1">
    <property type="nucleotide sequence ID" value="NZ_LPWD01000429.1"/>
</dbReference>
<reference evidence="1 2" key="1">
    <citation type="journal article" date="2016" name="Environ. Microbiol.">
        <title>New Methyloceanibacter diversity from North Sea sediments includes methanotroph containing solely the soluble methane monooxygenase.</title>
        <authorList>
            <person name="Vekeman B."/>
            <person name="Kerckhof F.M."/>
            <person name="Cremers G."/>
            <person name="de Vos P."/>
            <person name="Vandamme P."/>
            <person name="Boon N."/>
            <person name="Op den Camp H.J."/>
            <person name="Heylen K."/>
        </authorList>
    </citation>
    <scope>NUCLEOTIDE SEQUENCE [LARGE SCALE GENOMIC DNA]</scope>
    <source>
        <strain evidence="1 2">R-67177</strain>
    </source>
</reference>
<dbReference type="NCBIfam" id="TIGR01414">
    <property type="entry name" value="autotrans_barl"/>
    <property type="match status" value="1"/>
</dbReference>
<evidence type="ECO:0000313" key="1">
    <source>
        <dbReference type="EMBL" id="ODS01298.1"/>
    </source>
</evidence>
<dbReference type="InterPro" id="IPR006315">
    <property type="entry name" value="OM_autotransptr_brl_dom"/>
</dbReference>